<comment type="caution">
    <text evidence="1">The sequence shown here is derived from an EMBL/GenBank/DDBJ whole genome shotgun (WGS) entry which is preliminary data.</text>
</comment>
<name>A0ABU6SPA9_9FABA</name>
<gene>
    <name evidence="1" type="ORF">PIB30_072670</name>
</gene>
<reference evidence="1 2" key="1">
    <citation type="journal article" date="2023" name="Plants (Basel)">
        <title>Bridging the Gap: Combining Genomics and Transcriptomics Approaches to Understand Stylosanthes scabra, an Orphan Legume from the Brazilian Caatinga.</title>
        <authorList>
            <person name="Ferreira-Neto J.R.C."/>
            <person name="da Silva M.D."/>
            <person name="Binneck E."/>
            <person name="de Melo N.F."/>
            <person name="da Silva R.H."/>
            <person name="de Melo A.L.T.M."/>
            <person name="Pandolfi V."/>
            <person name="Bustamante F.O."/>
            <person name="Brasileiro-Vidal A.C."/>
            <person name="Benko-Iseppon A.M."/>
        </authorList>
    </citation>
    <scope>NUCLEOTIDE SEQUENCE [LARGE SCALE GENOMIC DNA]</scope>
    <source>
        <tissue evidence="1">Leaves</tissue>
    </source>
</reference>
<keyword evidence="2" id="KW-1185">Reference proteome</keyword>
<proteinExistence type="predicted"/>
<dbReference type="Proteomes" id="UP001341840">
    <property type="component" value="Unassembled WGS sequence"/>
</dbReference>
<dbReference type="EMBL" id="JASCZI010061280">
    <property type="protein sequence ID" value="MED6138271.1"/>
    <property type="molecule type" value="Genomic_DNA"/>
</dbReference>
<sequence>MLELYVDDGTQRKGNRLRLHSLKSPLREEFEPREGLWRALERRGYVHERIIRLPEEEPGFHRALVLGLGWGFMYNSLVRINVTMVREFYANFSSTEQDA</sequence>
<evidence type="ECO:0000313" key="2">
    <source>
        <dbReference type="Proteomes" id="UP001341840"/>
    </source>
</evidence>
<protein>
    <submittedName>
        <fullName evidence="1">Uncharacterized protein</fullName>
    </submittedName>
</protein>
<evidence type="ECO:0000313" key="1">
    <source>
        <dbReference type="EMBL" id="MED6138271.1"/>
    </source>
</evidence>
<accession>A0ABU6SPA9</accession>
<organism evidence="1 2">
    <name type="scientific">Stylosanthes scabra</name>
    <dbReference type="NCBI Taxonomy" id="79078"/>
    <lineage>
        <taxon>Eukaryota</taxon>
        <taxon>Viridiplantae</taxon>
        <taxon>Streptophyta</taxon>
        <taxon>Embryophyta</taxon>
        <taxon>Tracheophyta</taxon>
        <taxon>Spermatophyta</taxon>
        <taxon>Magnoliopsida</taxon>
        <taxon>eudicotyledons</taxon>
        <taxon>Gunneridae</taxon>
        <taxon>Pentapetalae</taxon>
        <taxon>rosids</taxon>
        <taxon>fabids</taxon>
        <taxon>Fabales</taxon>
        <taxon>Fabaceae</taxon>
        <taxon>Papilionoideae</taxon>
        <taxon>50 kb inversion clade</taxon>
        <taxon>dalbergioids sensu lato</taxon>
        <taxon>Dalbergieae</taxon>
        <taxon>Pterocarpus clade</taxon>
        <taxon>Stylosanthes</taxon>
    </lineage>
</organism>